<reference evidence="2 3" key="1">
    <citation type="submission" date="2016-08" db="EMBL/GenBank/DDBJ databases">
        <authorList>
            <consortium name="Lentinula edodes genome sequencing consortium"/>
            <person name="Sakamoto Y."/>
            <person name="Nakade K."/>
            <person name="Sato S."/>
            <person name="Yoshida Y."/>
            <person name="Miyazaki K."/>
            <person name="Natsume S."/>
            <person name="Konno N."/>
        </authorList>
    </citation>
    <scope>NUCLEOTIDE SEQUENCE [LARGE SCALE GENOMIC DNA]</scope>
    <source>
        <strain evidence="2 3">NBRC 111202</strain>
    </source>
</reference>
<sequence length="123" mass="13766">MVFDGVIGLQRESDSREIRCNPVLRDRETRTSASSHKFHSHPRSSNLAGEGWPLTRTTVTILFWAIGKNTRYRAPLPPAEPERNTGYKAETLPKLALRELRLDSGSDGYKHCGEAIARTAKCS</sequence>
<dbReference type="EMBL" id="BDGU01000423">
    <property type="protein sequence ID" value="GAW07367.1"/>
    <property type="molecule type" value="Genomic_DNA"/>
</dbReference>
<comment type="caution">
    <text evidence="2">The sequence shown here is derived from an EMBL/GenBank/DDBJ whole genome shotgun (WGS) entry which is preliminary data.</text>
</comment>
<evidence type="ECO:0000313" key="3">
    <source>
        <dbReference type="Proteomes" id="UP000188533"/>
    </source>
</evidence>
<evidence type="ECO:0000313" key="2">
    <source>
        <dbReference type="EMBL" id="GAW07367.1"/>
    </source>
</evidence>
<gene>
    <name evidence="2" type="ORF">LENED_009354</name>
</gene>
<evidence type="ECO:0000256" key="1">
    <source>
        <dbReference type="SAM" id="MobiDB-lite"/>
    </source>
</evidence>
<dbReference type="Proteomes" id="UP000188533">
    <property type="component" value="Unassembled WGS sequence"/>
</dbReference>
<accession>A0A1Q3EJG5</accession>
<feature type="region of interest" description="Disordered" evidence="1">
    <location>
        <begin position="22"/>
        <end position="50"/>
    </location>
</feature>
<dbReference type="AlphaFoldDB" id="A0A1Q3EJG5"/>
<name>A0A1Q3EJG5_LENED</name>
<reference evidence="2 3" key="2">
    <citation type="submission" date="2017-02" db="EMBL/GenBank/DDBJ databases">
        <title>A genome survey and senescence transcriptome analysis in Lentinula edodes.</title>
        <authorList>
            <person name="Sakamoto Y."/>
            <person name="Nakade K."/>
            <person name="Sato S."/>
            <person name="Yoshida Y."/>
            <person name="Miyazaki K."/>
            <person name="Natsume S."/>
            <person name="Konno N."/>
        </authorList>
    </citation>
    <scope>NUCLEOTIDE SEQUENCE [LARGE SCALE GENOMIC DNA]</scope>
    <source>
        <strain evidence="2 3">NBRC 111202</strain>
    </source>
</reference>
<proteinExistence type="predicted"/>
<keyword evidence="3" id="KW-1185">Reference proteome</keyword>
<protein>
    <submittedName>
        <fullName evidence="2">Uncharacterized protein</fullName>
    </submittedName>
</protein>
<organism evidence="2 3">
    <name type="scientific">Lentinula edodes</name>
    <name type="common">Shiitake mushroom</name>
    <name type="synonym">Lentinus edodes</name>
    <dbReference type="NCBI Taxonomy" id="5353"/>
    <lineage>
        <taxon>Eukaryota</taxon>
        <taxon>Fungi</taxon>
        <taxon>Dikarya</taxon>
        <taxon>Basidiomycota</taxon>
        <taxon>Agaricomycotina</taxon>
        <taxon>Agaricomycetes</taxon>
        <taxon>Agaricomycetidae</taxon>
        <taxon>Agaricales</taxon>
        <taxon>Marasmiineae</taxon>
        <taxon>Omphalotaceae</taxon>
        <taxon>Lentinula</taxon>
    </lineage>
</organism>